<gene>
    <name evidence="2" type="ORF">GCM10009801_73310</name>
</gene>
<dbReference type="EMBL" id="BAAAPE010000023">
    <property type="protein sequence ID" value="GAA2100636.1"/>
    <property type="molecule type" value="Genomic_DNA"/>
</dbReference>
<reference evidence="2 3" key="1">
    <citation type="journal article" date="2019" name="Int. J. Syst. Evol. Microbiol.">
        <title>The Global Catalogue of Microorganisms (GCM) 10K type strain sequencing project: providing services to taxonomists for standard genome sequencing and annotation.</title>
        <authorList>
            <consortium name="The Broad Institute Genomics Platform"/>
            <consortium name="The Broad Institute Genome Sequencing Center for Infectious Disease"/>
            <person name="Wu L."/>
            <person name="Ma J."/>
        </authorList>
    </citation>
    <scope>NUCLEOTIDE SEQUENCE [LARGE SCALE GENOMIC DNA]</scope>
    <source>
        <strain evidence="2 3">JCM 15478</strain>
    </source>
</reference>
<organism evidence="2 3">
    <name type="scientific">Streptomyces albiaxialis</name>
    <dbReference type="NCBI Taxonomy" id="329523"/>
    <lineage>
        <taxon>Bacteria</taxon>
        <taxon>Bacillati</taxon>
        <taxon>Actinomycetota</taxon>
        <taxon>Actinomycetes</taxon>
        <taxon>Kitasatosporales</taxon>
        <taxon>Streptomycetaceae</taxon>
        <taxon>Streptomyces</taxon>
    </lineage>
</organism>
<evidence type="ECO:0000313" key="2">
    <source>
        <dbReference type="EMBL" id="GAA2100636.1"/>
    </source>
</evidence>
<accession>A0ABN2WXB9</accession>
<feature type="region of interest" description="Disordered" evidence="1">
    <location>
        <begin position="1"/>
        <end position="24"/>
    </location>
</feature>
<keyword evidence="3" id="KW-1185">Reference proteome</keyword>
<dbReference type="RefSeq" id="WP_344534591.1">
    <property type="nucleotide sequence ID" value="NZ_BAAAPE010000023.1"/>
</dbReference>
<proteinExistence type="predicted"/>
<evidence type="ECO:0000313" key="3">
    <source>
        <dbReference type="Proteomes" id="UP001500016"/>
    </source>
</evidence>
<evidence type="ECO:0000256" key="1">
    <source>
        <dbReference type="SAM" id="MobiDB-lite"/>
    </source>
</evidence>
<comment type="caution">
    <text evidence="2">The sequence shown here is derived from an EMBL/GenBank/DDBJ whole genome shotgun (WGS) entry which is preliminary data.</text>
</comment>
<protein>
    <submittedName>
        <fullName evidence="2">Uncharacterized protein</fullName>
    </submittedName>
</protein>
<dbReference type="Proteomes" id="UP001500016">
    <property type="component" value="Unassembled WGS sequence"/>
</dbReference>
<name>A0ABN2WXB9_9ACTN</name>
<sequence>MTTQHTGAPTTDPHLAPHLPPTPRNLESAVRAVARITEDAWLPLVGYPGSDVHWRVRCLLCGWEGERFYSHLRRGRPAFRHPDCLPLEEQQGALDAYRTARSPECVCLFAHPTTPAAVREVRSAIDYARRVGDLHGLMIHLVRLLGPCPAAPARAEAFRAEAAQPTR</sequence>